<dbReference type="Gene3D" id="3.30.70.260">
    <property type="match status" value="1"/>
</dbReference>
<sequence length="308" mass="34873">MRKIILLIKCKDTQGLVFKVSSVLYKYGLNIEQNSEFVDKSSGMFFMRTEISGLDSMESTAFMESKQQDSINPNKIDSNITESITLDSNKLLKEIESALNNNAQISIKTQDKKSIIILATKENHCLGDLLIRHSSGELNAKILCVISNHNVLQSLVKKFDIPYYFIDSNGISREKHEKEILKICKNFSADFLVLAKYMRVLSPSFVARFKDKIINIHHSFLPAFIGANPYKQAYERGVKIIGATAHFVSDELDCGPIICQDVAQINHSYTWQDMQKAGRDIEKIVLARALNLALEDRIFLNGNKTIVF</sequence>
<dbReference type="InterPro" id="IPR045865">
    <property type="entry name" value="ACT-like_dom_sf"/>
</dbReference>
<evidence type="ECO:0000256" key="3">
    <source>
        <dbReference type="HAMAP-Rule" id="MF_01927"/>
    </source>
</evidence>
<dbReference type="Gene3D" id="3.40.50.170">
    <property type="entry name" value="Formyl transferase, N-terminal domain"/>
    <property type="match status" value="1"/>
</dbReference>
<reference evidence="7 8" key="2">
    <citation type="journal article" date="2016" name="Infect. Immun.">
        <title>Helicobacter saguini, a Novel Helicobacter Isolated from Cotton-Top Tamarins with Ulcerative Colitis, Has Proinflammatory Properties and Induces Typhlocolitis and Dysplasia in Gnotobiotic IL-10-/- Mice.</title>
        <authorList>
            <person name="Shen Z."/>
            <person name="Mannion A."/>
            <person name="Whary M.T."/>
            <person name="Muthupalani S."/>
            <person name="Sheh A."/>
            <person name="Feng Y."/>
            <person name="Gong G."/>
            <person name="Vandamme P."/>
            <person name="Holcombe H.R."/>
            <person name="Paster B.J."/>
            <person name="Fox J.G."/>
        </authorList>
    </citation>
    <scope>NUCLEOTIDE SEQUENCE [LARGE SCALE GENOMIC DNA]</scope>
    <source>
        <strain evidence="7 8">MIT 97-6194</strain>
    </source>
</reference>
<dbReference type="AlphaFoldDB" id="A0A347VT88"/>
<accession>A0A347VT88</accession>
<keyword evidence="2 3" id="KW-0378">Hydrolase</keyword>
<feature type="active site" evidence="3">
    <location>
        <position position="253"/>
    </location>
</feature>
<comment type="pathway">
    <text evidence="3">Purine metabolism; IMP biosynthesis via de novo pathway; formate from 10-formyl-5,6,7,8-tetrahydrofolate: step 1/1.</text>
</comment>
<dbReference type="RefSeq" id="WP_034573238.1">
    <property type="nucleotide sequence ID" value="NZ_JRMP02000017.1"/>
</dbReference>
<dbReference type="SUPFAM" id="SSF55021">
    <property type="entry name" value="ACT-like"/>
    <property type="match status" value="1"/>
</dbReference>
<dbReference type="InterPro" id="IPR004810">
    <property type="entry name" value="PurU"/>
</dbReference>
<comment type="function">
    <text evidence="3">Catalyzes the hydrolysis of 10-formyltetrahydrofolate (formyl-FH4) to formate and tetrahydrofolate (FH4).</text>
</comment>
<dbReference type="OrthoDB" id="9806170at2"/>
<evidence type="ECO:0000313" key="6">
    <source>
        <dbReference type="EMBL" id="MWV69482.1"/>
    </source>
</evidence>
<feature type="domain" description="Formyl transferase N-terminal" evidence="5">
    <location>
        <begin position="114"/>
        <end position="290"/>
    </location>
</feature>
<dbReference type="PANTHER" id="PTHR42706">
    <property type="entry name" value="FORMYLTETRAHYDROFOLATE DEFORMYLASE"/>
    <property type="match status" value="1"/>
</dbReference>
<dbReference type="GO" id="GO:0008864">
    <property type="term" value="F:formyltetrahydrofolate deformylase activity"/>
    <property type="evidence" value="ECO:0007669"/>
    <property type="project" value="UniProtKB-UniRule"/>
</dbReference>
<keyword evidence="8" id="KW-1185">Reference proteome</keyword>
<dbReference type="EC" id="3.5.1.10" evidence="3 4"/>
<keyword evidence="3" id="KW-0658">Purine biosynthesis</keyword>
<evidence type="ECO:0000256" key="2">
    <source>
        <dbReference type="ARBA" id="ARBA00022801"/>
    </source>
</evidence>
<reference evidence="7 8" key="1">
    <citation type="journal article" date="2014" name="Genome Announc.">
        <title>Draft genome sequences of eight enterohepatic helicobacter species isolated from both laboratory and wild rodents.</title>
        <authorList>
            <person name="Sheh A."/>
            <person name="Shen Z."/>
            <person name="Fox J.G."/>
        </authorList>
    </citation>
    <scope>NUCLEOTIDE SEQUENCE [LARGE SCALE GENOMIC DNA]</scope>
    <source>
        <strain evidence="7 8">MIT 97-6194</strain>
    </source>
</reference>
<dbReference type="Proteomes" id="UP000477070">
    <property type="component" value="Unassembled WGS sequence"/>
</dbReference>
<gene>
    <name evidence="3 7" type="primary">purU</name>
    <name evidence="6" type="ORF">DCO61_05525</name>
    <name evidence="7" type="ORF">LS64_009675</name>
</gene>
<evidence type="ECO:0000256" key="1">
    <source>
        <dbReference type="ARBA" id="ARBA00022563"/>
    </source>
</evidence>
<name>A0A347VT88_9HELI</name>
<dbReference type="InterPro" id="IPR041729">
    <property type="entry name" value="Formyl-FH4-Hydrolase_C"/>
</dbReference>
<dbReference type="GO" id="GO:0006730">
    <property type="term" value="P:one-carbon metabolic process"/>
    <property type="evidence" value="ECO:0007669"/>
    <property type="project" value="UniProtKB-KW"/>
</dbReference>
<comment type="caution">
    <text evidence="7">The sequence shown here is derived from an EMBL/GenBank/DDBJ whole genome shotgun (WGS) entry which is preliminary data.</text>
</comment>
<dbReference type="GO" id="GO:0006189">
    <property type="term" value="P:'de novo' IMP biosynthetic process"/>
    <property type="evidence" value="ECO:0007669"/>
    <property type="project" value="UniProtKB-UniRule"/>
</dbReference>
<dbReference type="NCBIfam" id="TIGR00655">
    <property type="entry name" value="PurU"/>
    <property type="match status" value="1"/>
</dbReference>
<evidence type="ECO:0000259" key="5">
    <source>
        <dbReference type="Pfam" id="PF00551"/>
    </source>
</evidence>
<evidence type="ECO:0000313" key="9">
    <source>
        <dbReference type="Proteomes" id="UP000477070"/>
    </source>
</evidence>
<evidence type="ECO:0000256" key="4">
    <source>
        <dbReference type="NCBIfam" id="TIGR00655"/>
    </source>
</evidence>
<dbReference type="CDD" id="cd04875">
    <property type="entry name" value="ACT_F4HF-DF"/>
    <property type="match status" value="1"/>
</dbReference>
<evidence type="ECO:0000313" key="8">
    <source>
        <dbReference type="Proteomes" id="UP000029714"/>
    </source>
</evidence>
<dbReference type="InterPro" id="IPR002376">
    <property type="entry name" value="Formyl_transf_N"/>
</dbReference>
<protein>
    <recommendedName>
        <fullName evidence="3 4">Formyltetrahydrofolate deformylase</fullName>
        <ecNumber evidence="3 4">3.5.1.10</ecNumber>
    </recommendedName>
    <alternativeName>
        <fullName evidence="3">Formyl-FH(4) hydrolase</fullName>
    </alternativeName>
</protein>
<organism evidence="7 8">
    <name type="scientific">Helicobacter saguini</name>
    <dbReference type="NCBI Taxonomy" id="1548018"/>
    <lineage>
        <taxon>Bacteria</taxon>
        <taxon>Pseudomonadati</taxon>
        <taxon>Campylobacterota</taxon>
        <taxon>Epsilonproteobacteria</taxon>
        <taxon>Campylobacterales</taxon>
        <taxon>Helicobacteraceae</taxon>
        <taxon>Helicobacter</taxon>
    </lineage>
</organism>
<dbReference type="UniPathway" id="UPA00074">
    <property type="reaction ID" value="UER00170"/>
</dbReference>
<dbReference type="EMBL" id="JRMP02000017">
    <property type="protein sequence ID" value="TLD92947.1"/>
    <property type="molecule type" value="Genomic_DNA"/>
</dbReference>
<dbReference type="CDD" id="cd08648">
    <property type="entry name" value="FMT_core_Formyl-FH4-Hydrolase_C"/>
    <property type="match status" value="1"/>
</dbReference>
<proteinExistence type="inferred from homology"/>
<dbReference type="NCBIfam" id="NF004684">
    <property type="entry name" value="PRK06027.1"/>
    <property type="match status" value="1"/>
</dbReference>
<dbReference type="HAMAP" id="MF_01927">
    <property type="entry name" value="PurU"/>
    <property type="match status" value="1"/>
</dbReference>
<dbReference type="InterPro" id="IPR044074">
    <property type="entry name" value="PurU_ACT"/>
</dbReference>
<keyword evidence="1 3" id="KW-0554">One-carbon metabolism</keyword>
<dbReference type="STRING" id="1548018.LS64_11645"/>
<dbReference type="PANTHER" id="PTHR42706:SF1">
    <property type="entry name" value="FORMYLTETRAHYDROFOLATE DEFORMYLASE 2, MITOCHONDRIAL"/>
    <property type="match status" value="1"/>
</dbReference>
<dbReference type="SUPFAM" id="SSF53328">
    <property type="entry name" value="Formyltransferase"/>
    <property type="match status" value="1"/>
</dbReference>
<comment type="catalytic activity">
    <reaction evidence="3">
        <text>(6R)-10-formyltetrahydrofolate + H2O = (6S)-5,6,7,8-tetrahydrofolate + formate + H(+)</text>
        <dbReference type="Rhea" id="RHEA:19833"/>
        <dbReference type="ChEBI" id="CHEBI:15377"/>
        <dbReference type="ChEBI" id="CHEBI:15378"/>
        <dbReference type="ChEBI" id="CHEBI:15740"/>
        <dbReference type="ChEBI" id="CHEBI:57453"/>
        <dbReference type="ChEBI" id="CHEBI:195366"/>
        <dbReference type="EC" id="3.5.1.10"/>
    </reaction>
</comment>
<evidence type="ECO:0000313" key="7">
    <source>
        <dbReference type="EMBL" id="TLD92947.1"/>
    </source>
</evidence>
<dbReference type="InterPro" id="IPR036477">
    <property type="entry name" value="Formyl_transf_N_sf"/>
</dbReference>
<dbReference type="Pfam" id="PF00551">
    <property type="entry name" value="Formyl_trans_N"/>
    <property type="match status" value="1"/>
</dbReference>
<dbReference type="EMBL" id="QBIU01000001">
    <property type="protein sequence ID" value="MWV69482.1"/>
    <property type="molecule type" value="Genomic_DNA"/>
</dbReference>
<reference evidence="7" key="3">
    <citation type="submission" date="2018-04" db="EMBL/GenBank/DDBJ databases">
        <authorList>
            <person name="Sheh A."/>
            <person name="Shen Z."/>
            <person name="Mannion A.J."/>
            <person name="Fox J.G."/>
        </authorList>
    </citation>
    <scope>NUCLEOTIDE SEQUENCE</scope>
    <source>
        <strain evidence="7">MIT 97-6194</strain>
    </source>
</reference>
<dbReference type="PRINTS" id="PR01575">
    <property type="entry name" value="FFH4HYDRLASE"/>
</dbReference>
<reference evidence="6 9" key="4">
    <citation type="submission" date="2019-12" db="EMBL/GenBank/DDBJ databases">
        <title>Multi-Generational Helicobacter saguini Isolates.</title>
        <authorList>
            <person name="Mannion A."/>
            <person name="Shen Z."/>
            <person name="Fox J.G."/>
        </authorList>
    </citation>
    <scope>NUCLEOTIDE SEQUENCE [LARGE SCALE GENOMIC DNA]</scope>
    <source>
        <strain evidence="6">16-048</strain>
        <strain evidence="9">16-048 (F4)</strain>
    </source>
</reference>
<dbReference type="PIRSF" id="PIRSF036480">
    <property type="entry name" value="FormyFH4_hydr"/>
    <property type="match status" value="1"/>
</dbReference>
<dbReference type="Proteomes" id="UP000029714">
    <property type="component" value="Unassembled WGS sequence"/>
</dbReference>
<comment type="similarity">
    <text evidence="3">Belongs to the PurU family.</text>
</comment>